<name>A0A397SC06_9GLOM</name>
<reference evidence="1 2" key="1">
    <citation type="submission" date="2018-06" db="EMBL/GenBank/DDBJ databases">
        <title>Comparative genomics reveals the genomic features of Rhizophagus irregularis, R. cerebriforme, R. diaphanum and Gigaspora rosea, and their symbiotic lifestyle signature.</title>
        <authorList>
            <person name="Morin E."/>
            <person name="San Clemente H."/>
            <person name="Chen E.C.H."/>
            <person name="De La Providencia I."/>
            <person name="Hainaut M."/>
            <person name="Kuo A."/>
            <person name="Kohler A."/>
            <person name="Murat C."/>
            <person name="Tang N."/>
            <person name="Roy S."/>
            <person name="Loubradou J."/>
            <person name="Henrissat B."/>
            <person name="Grigoriev I.V."/>
            <person name="Corradi N."/>
            <person name="Roux C."/>
            <person name="Martin F.M."/>
        </authorList>
    </citation>
    <scope>NUCLEOTIDE SEQUENCE [LARGE SCALE GENOMIC DNA]</scope>
    <source>
        <strain evidence="1 2">DAOM 227022</strain>
    </source>
</reference>
<gene>
    <name evidence="1" type="ORF">C1645_835658</name>
</gene>
<evidence type="ECO:0000313" key="1">
    <source>
        <dbReference type="EMBL" id="RIA82256.1"/>
    </source>
</evidence>
<comment type="caution">
    <text evidence="1">The sequence shown here is derived from an EMBL/GenBank/DDBJ whole genome shotgun (WGS) entry which is preliminary data.</text>
</comment>
<sequence>MLTKLSYQILDRFTSVFIKAFYEYLWILRYKLFKEWEANKILTLSQQSLSDSSPPASQYNKKVSYYVNDISFNEFKHPVLDKQTRLQQAATQSYKMVQDYIYKGCVHAEFFFKKIHRLSDKIQNYFISDDFDNYVEIPEININIVVNEKDLDDIYDNDTYKHNEIYDNNNIYEDKEFYNYNEIKDINYTVKNQLGKCKLNFDDSDDKIITNRHKLDFDDSDNSGNGIITNK</sequence>
<dbReference type="AlphaFoldDB" id="A0A397SC06"/>
<organism evidence="1 2">
    <name type="scientific">Glomus cerebriforme</name>
    <dbReference type="NCBI Taxonomy" id="658196"/>
    <lineage>
        <taxon>Eukaryota</taxon>
        <taxon>Fungi</taxon>
        <taxon>Fungi incertae sedis</taxon>
        <taxon>Mucoromycota</taxon>
        <taxon>Glomeromycotina</taxon>
        <taxon>Glomeromycetes</taxon>
        <taxon>Glomerales</taxon>
        <taxon>Glomeraceae</taxon>
        <taxon>Glomus</taxon>
    </lineage>
</organism>
<proteinExistence type="predicted"/>
<dbReference type="Proteomes" id="UP000265703">
    <property type="component" value="Unassembled WGS sequence"/>
</dbReference>
<protein>
    <submittedName>
        <fullName evidence="1">Uncharacterized protein</fullName>
    </submittedName>
</protein>
<dbReference type="EMBL" id="QKYT01000685">
    <property type="protein sequence ID" value="RIA82256.1"/>
    <property type="molecule type" value="Genomic_DNA"/>
</dbReference>
<evidence type="ECO:0000313" key="2">
    <source>
        <dbReference type="Proteomes" id="UP000265703"/>
    </source>
</evidence>
<accession>A0A397SC06</accession>
<keyword evidence="2" id="KW-1185">Reference proteome</keyword>